<evidence type="ECO:0000313" key="2">
    <source>
        <dbReference type="EMBL" id="GLC61094.1"/>
    </source>
</evidence>
<accession>A0A9W6F999</accession>
<name>A0A9W6F999_9CHLO</name>
<evidence type="ECO:0000259" key="1">
    <source>
        <dbReference type="Pfam" id="PF08123"/>
    </source>
</evidence>
<gene>
    <name evidence="2" type="primary">PLESTB002764</name>
    <name evidence="2" type="ORF">PLESTB_001717000</name>
</gene>
<dbReference type="GO" id="GO:0031151">
    <property type="term" value="F:histone H3K79 methyltransferase activity"/>
    <property type="evidence" value="ECO:0007669"/>
    <property type="project" value="InterPro"/>
</dbReference>
<dbReference type="Pfam" id="PF08123">
    <property type="entry name" value="DOT1"/>
    <property type="match status" value="1"/>
</dbReference>
<dbReference type="Gene3D" id="3.40.50.150">
    <property type="entry name" value="Vaccinia Virus protein VP39"/>
    <property type="match status" value="1"/>
</dbReference>
<dbReference type="Proteomes" id="UP001165080">
    <property type="component" value="Unassembled WGS sequence"/>
</dbReference>
<dbReference type="EMBL" id="BRXU01000042">
    <property type="protein sequence ID" value="GLC61094.1"/>
    <property type="molecule type" value="Genomic_DNA"/>
</dbReference>
<dbReference type="InterPro" id="IPR029063">
    <property type="entry name" value="SAM-dependent_MTases_sf"/>
</dbReference>
<sequence length="163" mass="16873">MHATTASRRPACGVKEAQDKAEKAIYACQAAVGGDEGTCGLSGSLTAASLGNVLSILTKEAALGGRSVVVDVGASIGKLLVQCVAQVKVAAAIGIEICDKKVDKAEAVLQMSCAALKDMGGREKDMKVICGSAGSVRCRHRRPTSLRFGKVSTHETSTPWRTL</sequence>
<dbReference type="AlphaFoldDB" id="A0A9W6F999"/>
<reference evidence="2 3" key="1">
    <citation type="journal article" date="2023" name="Commun. Biol.">
        <title>Reorganization of the ancestral sex-determining regions during the evolution of trioecy in Pleodorina starrii.</title>
        <authorList>
            <person name="Takahashi K."/>
            <person name="Suzuki S."/>
            <person name="Kawai-Toyooka H."/>
            <person name="Yamamoto K."/>
            <person name="Hamaji T."/>
            <person name="Ootsuki R."/>
            <person name="Yamaguchi H."/>
            <person name="Kawachi M."/>
            <person name="Higashiyama T."/>
            <person name="Nozaki H."/>
        </authorList>
    </citation>
    <scope>NUCLEOTIDE SEQUENCE [LARGE SCALE GENOMIC DNA]</scope>
    <source>
        <strain evidence="2 3">NIES-4479</strain>
    </source>
</reference>
<protein>
    <recommendedName>
        <fullName evidence="1">DOT1 domain-containing protein</fullName>
    </recommendedName>
</protein>
<feature type="domain" description="DOT1" evidence="1">
    <location>
        <begin position="53"/>
        <end position="131"/>
    </location>
</feature>
<organism evidence="2 3">
    <name type="scientific">Pleodorina starrii</name>
    <dbReference type="NCBI Taxonomy" id="330485"/>
    <lineage>
        <taxon>Eukaryota</taxon>
        <taxon>Viridiplantae</taxon>
        <taxon>Chlorophyta</taxon>
        <taxon>core chlorophytes</taxon>
        <taxon>Chlorophyceae</taxon>
        <taxon>CS clade</taxon>
        <taxon>Chlamydomonadales</taxon>
        <taxon>Volvocaceae</taxon>
        <taxon>Pleodorina</taxon>
    </lineage>
</organism>
<evidence type="ECO:0000313" key="3">
    <source>
        <dbReference type="Proteomes" id="UP001165080"/>
    </source>
</evidence>
<keyword evidence="3" id="KW-1185">Reference proteome</keyword>
<dbReference type="InterPro" id="IPR025789">
    <property type="entry name" value="DOT1_dom"/>
</dbReference>
<proteinExistence type="predicted"/>
<comment type="caution">
    <text evidence="2">The sequence shown here is derived from an EMBL/GenBank/DDBJ whole genome shotgun (WGS) entry which is preliminary data.</text>
</comment>
<dbReference type="SUPFAM" id="SSF53335">
    <property type="entry name" value="S-adenosyl-L-methionine-dependent methyltransferases"/>
    <property type="match status" value="1"/>
</dbReference>